<sequence>MLAQDRPSSPQVTKEEFQEFVRGWRNISSGKGSNDLRKYFTQVLELGGSEDSKCEVGFVFKDLAPMADSTGDVNPYRVAGAQPESLDTGIRGKLSKHIHPSNKHELIAPNFFLEVKAADGTSEMTLKGRVCYEGAIGARAMQTLRTYEQEKEQPVFDHNAYTISVTLHDGVLNLYTHHVTDGEPRRYTTIRVAEYPMRFGQEHFQKGITAYRNARDWAKKQRDELIVAANSREREGSRQQAAGSHVTPQDDATPDELGEKTQELDQGEAGTDATPEEDLAAPDELENGEKTQPSTTTAPASEPARSQGNVSGRKRRSDAGSEADRNKKARSI</sequence>
<gene>
    <name evidence="1" type="ORF">N8T08_005054</name>
</gene>
<evidence type="ECO:0000313" key="1">
    <source>
        <dbReference type="EMBL" id="KAK1149505.1"/>
    </source>
</evidence>
<evidence type="ECO:0000313" key="2">
    <source>
        <dbReference type="Proteomes" id="UP001177260"/>
    </source>
</evidence>
<organism evidence="1 2">
    <name type="scientific">Aspergillus melleus</name>
    <dbReference type="NCBI Taxonomy" id="138277"/>
    <lineage>
        <taxon>Eukaryota</taxon>
        <taxon>Fungi</taxon>
        <taxon>Dikarya</taxon>
        <taxon>Ascomycota</taxon>
        <taxon>Pezizomycotina</taxon>
        <taxon>Eurotiomycetes</taxon>
        <taxon>Eurotiomycetidae</taxon>
        <taxon>Eurotiales</taxon>
        <taxon>Aspergillaceae</taxon>
        <taxon>Aspergillus</taxon>
        <taxon>Aspergillus subgen. Circumdati</taxon>
    </lineage>
</organism>
<name>A0ACC3BFJ5_9EURO</name>
<dbReference type="Proteomes" id="UP001177260">
    <property type="component" value="Unassembled WGS sequence"/>
</dbReference>
<protein>
    <submittedName>
        <fullName evidence="1">Uncharacterized protein</fullName>
    </submittedName>
</protein>
<proteinExistence type="predicted"/>
<dbReference type="EMBL" id="JAOPJF010000003">
    <property type="protein sequence ID" value="KAK1149505.1"/>
    <property type="molecule type" value="Genomic_DNA"/>
</dbReference>
<comment type="caution">
    <text evidence="1">The sequence shown here is derived from an EMBL/GenBank/DDBJ whole genome shotgun (WGS) entry which is preliminary data.</text>
</comment>
<keyword evidence="2" id="KW-1185">Reference proteome</keyword>
<reference evidence="1 2" key="1">
    <citation type="journal article" date="2023" name="ACS Omega">
        <title>Identification of the Neoaspergillic Acid Biosynthesis Gene Cluster by Establishing an In Vitro CRISPR-Ribonucleoprotein Genetic System in Aspergillus melleus.</title>
        <authorList>
            <person name="Yuan B."/>
            <person name="Grau M.F."/>
            <person name="Murata R.M."/>
            <person name="Torok T."/>
            <person name="Venkateswaran K."/>
            <person name="Stajich J.E."/>
            <person name="Wang C.C.C."/>
        </authorList>
    </citation>
    <scope>NUCLEOTIDE SEQUENCE [LARGE SCALE GENOMIC DNA]</scope>
    <source>
        <strain evidence="1 2">IMV 1140</strain>
    </source>
</reference>
<accession>A0ACC3BFJ5</accession>